<evidence type="ECO:0000256" key="1">
    <source>
        <dbReference type="SAM" id="MobiDB-lite"/>
    </source>
</evidence>
<dbReference type="STRING" id="1385520.N802_04745"/>
<dbReference type="RefSeq" id="WP_052109997.1">
    <property type="nucleotide sequence ID" value="NZ_AVPJ01000013.1"/>
</dbReference>
<feature type="signal peptide" evidence="2">
    <location>
        <begin position="1"/>
        <end position="28"/>
    </location>
</feature>
<dbReference type="Proteomes" id="UP000030002">
    <property type="component" value="Unassembled WGS sequence"/>
</dbReference>
<feature type="region of interest" description="Disordered" evidence="1">
    <location>
        <begin position="32"/>
        <end position="109"/>
    </location>
</feature>
<name>A0A0A0J261_9MICO</name>
<dbReference type="AlphaFoldDB" id="A0A0A0J261"/>
<dbReference type="PROSITE" id="PS51257">
    <property type="entry name" value="PROKAR_LIPOPROTEIN"/>
    <property type="match status" value="1"/>
</dbReference>
<keyword evidence="2" id="KW-0732">Signal</keyword>
<evidence type="ECO:0000313" key="4">
    <source>
        <dbReference type="Proteomes" id="UP000030002"/>
    </source>
</evidence>
<accession>A0A0A0J261</accession>
<dbReference type="eggNOG" id="ENOG5032QXM">
    <property type="taxonomic scope" value="Bacteria"/>
</dbReference>
<sequence>MSSRGIVLPTCRTTALIASAVLSVAALAGCSDDEPTAAPKPATSESTSASAPTSSGPTETATATPSVASSDATTAPAPAQSASGTGGSGSTSGSSGGSGGSSGCAASQVAAPNTSGMSAKAAAKAKQVHSAAKACDAEKLISLARADATGFAGEKAANAIFTSNAPQTYVALATVLTLPPTETFDGTIQPRVFSEQFAENEAEWDKVIAARLVTRDGAAKMRLNDGGYTGYRVGFAGDGTWTFFTTGR</sequence>
<protein>
    <submittedName>
        <fullName evidence="3">Uncharacterized protein</fullName>
    </submittedName>
</protein>
<gene>
    <name evidence="3" type="ORF">N802_04745</name>
</gene>
<feature type="compositionally biased region" description="Gly residues" evidence="1">
    <location>
        <begin position="84"/>
        <end position="102"/>
    </location>
</feature>
<dbReference type="EMBL" id="AVPJ01000013">
    <property type="protein sequence ID" value="KGN31198.1"/>
    <property type="molecule type" value="Genomic_DNA"/>
</dbReference>
<keyword evidence="4" id="KW-1185">Reference proteome</keyword>
<proteinExistence type="predicted"/>
<feature type="compositionally biased region" description="Low complexity" evidence="1">
    <location>
        <begin position="36"/>
        <end position="83"/>
    </location>
</feature>
<reference evidence="3 4" key="1">
    <citation type="submission" date="2013-08" db="EMBL/GenBank/DDBJ databases">
        <title>The genome sequence of Knoellia sinensis.</title>
        <authorList>
            <person name="Zhu W."/>
            <person name="Wang G."/>
        </authorList>
    </citation>
    <scope>NUCLEOTIDE SEQUENCE [LARGE SCALE GENOMIC DNA]</scope>
    <source>
        <strain evidence="3 4">KCTC 19936</strain>
    </source>
</reference>
<evidence type="ECO:0000313" key="3">
    <source>
        <dbReference type="EMBL" id="KGN31198.1"/>
    </source>
</evidence>
<organism evidence="3 4">
    <name type="scientific">Knoellia sinensis KCTC 19936</name>
    <dbReference type="NCBI Taxonomy" id="1385520"/>
    <lineage>
        <taxon>Bacteria</taxon>
        <taxon>Bacillati</taxon>
        <taxon>Actinomycetota</taxon>
        <taxon>Actinomycetes</taxon>
        <taxon>Micrococcales</taxon>
        <taxon>Intrasporangiaceae</taxon>
        <taxon>Knoellia</taxon>
    </lineage>
</organism>
<comment type="caution">
    <text evidence="3">The sequence shown here is derived from an EMBL/GenBank/DDBJ whole genome shotgun (WGS) entry which is preliminary data.</text>
</comment>
<feature type="chain" id="PRO_5038718991" evidence="2">
    <location>
        <begin position="29"/>
        <end position="248"/>
    </location>
</feature>
<evidence type="ECO:0000256" key="2">
    <source>
        <dbReference type="SAM" id="SignalP"/>
    </source>
</evidence>
<dbReference type="OrthoDB" id="5137482at2"/>